<evidence type="ECO:0000259" key="7">
    <source>
        <dbReference type="Pfam" id="PF00814"/>
    </source>
</evidence>
<reference evidence="8" key="2">
    <citation type="journal article" date="2021" name="PeerJ">
        <title>Extensive microbial diversity within the chicken gut microbiome revealed by metagenomics and culture.</title>
        <authorList>
            <person name="Gilroy R."/>
            <person name="Ravi A."/>
            <person name="Getino M."/>
            <person name="Pursley I."/>
            <person name="Horton D.L."/>
            <person name="Alikhan N.F."/>
            <person name="Baker D."/>
            <person name="Gharbi K."/>
            <person name="Hall N."/>
            <person name="Watson M."/>
            <person name="Adriaenssens E.M."/>
            <person name="Foster-Nyarko E."/>
            <person name="Jarju S."/>
            <person name="Secka A."/>
            <person name="Antonio M."/>
            <person name="Oren A."/>
            <person name="Chaudhuri R.R."/>
            <person name="La Ragione R."/>
            <person name="Hildebrand F."/>
            <person name="Pallen M.J."/>
        </authorList>
    </citation>
    <scope>NUCLEOTIDE SEQUENCE</scope>
    <source>
        <strain evidence="8">ChiHile30-977</strain>
    </source>
</reference>
<proteinExistence type="predicted"/>
<evidence type="ECO:0000256" key="6">
    <source>
        <dbReference type="ARBA" id="ARBA00048117"/>
    </source>
</evidence>
<dbReference type="InterPro" id="IPR043129">
    <property type="entry name" value="ATPase_NBD"/>
</dbReference>
<evidence type="ECO:0000256" key="4">
    <source>
        <dbReference type="ARBA" id="ARBA00022723"/>
    </source>
</evidence>
<dbReference type="Pfam" id="PF00814">
    <property type="entry name" value="TsaD"/>
    <property type="match status" value="1"/>
</dbReference>
<name>A0A9D0YV71_9FIRM</name>
<comment type="caution">
    <text evidence="8">The sequence shown here is derived from an EMBL/GenBank/DDBJ whole genome shotgun (WGS) entry which is preliminary data.</text>
</comment>
<evidence type="ECO:0000256" key="5">
    <source>
        <dbReference type="ARBA" id="ARBA00023315"/>
    </source>
</evidence>
<keyword evidence="3" id="KW-0819">tRNA processing</keyword>
<dbReference type="InterPro" id="IPR017861">
    <property type="entry name" value="KAE1/TsaD"/>
</dbReference>
<dbReference type="AlphaFoldDB" id="A0A9D0YV71"/>
<feature type="domain" description="Gcp-like" evidence="7">
    <location>
        <begin position="54"/>
        <end position="308"/>
    </location>
</feature>
<dbReference type="PROSITE" id="PS01016">
    <property type="entry name" value="GLYCOPROTEASE"/>
    <property type="match status" value="1"/>
</dbReference>
<evidence type="ECO:0000313" key="9">
    <source>
        <dbReference type="Proteomes" id="UP000886819"/>
    </source>
</evidence>
<organism evidence="8 9">
    <name type="scientific">Candidatus Avichristensenella intestinipullorum</name>
    <dbReference type="NCBI Taxonomy" id="2840693"/>
    <lineage>
        <taxon>Bacteria</taxon>
        <taxon>Bacillati</taxon>
        <taxon>Bacillota</taxon>
        <taxon>Clostridia</taxon>
        <taxon>Candidatus Avichristensenella</taxon>
    </lineage>
</organism>
<dbReference type="InterPro" id="IPR017860">
    <property type="entry name" value="Peptidase_M22_CS"/>
</dbReference>
<gene>
    <name evidence="8" type="ORF">IAA66_00145</name>
</gene>
<dbReference type="GO" id="GO:0061711">
    <property type="term" value="F:tRNA N(6)-L-threonylcarbamoyladenine synthase activity"/>
    <property type="evidence" value="ECO:0007669"/>
    <property type="project" value="UniProtKB-EC"/>
</dbReference>
<evidence type="ECO:0000256" key="3">
    <source>
        <dbReference type="ARBA" id="ARBA00022694"/>
    </source>
</evidence>
<evidence type="ECO:0000256" key="1">
    <source>
        <dbReference type="ARBA" id="ARBA00012156"/>
    </source>
</evidence>
<dbReference type="GO" id="GO:0006400">
    <property type="term" value="P:tRNA modification"/>
    <property type="evidence" value="ECO:0007669"/>
    <property type="project" value="UniProtKB-ARBA"/>
</dbReference>
<keyword evidence="4" id="KW-0479">Metal-binding</keyword>
<accession>A0A9D0YV71</accession>
<dbReference type="GO" id="GO:0070525">
    <property type="term" value="P:tRNA threonylcarbamoyladenosine metabolic process"/>
    <property type="evidence" value="ECO:0007669"/>
    <property type="project" value="UniProtKB-ARBA"/>
</dbReference>
<reference evidence="8" key="1">
    <citation type="submission" date="2020-10" db="EMBL/GenBank/DDBJ databases">
        <authorList>
            <person name="Gilroy R."/>
        </authorList>
    </citation>
    <scope>NUCLEOTIDE SEQUENCE</scope>
    <source>
        <strain evidence="8">ChiHile30-977</strain>
    </source>
</reference>
<dbReference type="EMBL" id="DVFI01000002">
    <property type="protein sequence ID" value="HIQ61981.1"/>
    <property type="molecule type" value="Genomic_DNA"/>
</dbReference>
<dbReference type="InterPro" id="IPR000905">
    <property type="entry name" value="Gcp-like_dom"/>
</dbReference>
<evidence type="ECO:0000313" key="8">
    <source>
        <dbReference type="EMBL" id="HIQ61981.1"/>
    </source>
</evidence>
<dbReference type="Proteomes" id="UP000886819">
    <property type="component" value="Unassembled WGS sequence"/>
</dbReference>
<dbReference type="PANTHER" id="PTHR11735">
    <property type="entry name" value="TRNA N6-ADENOSINE THREONYLCARBAMOYLTRANSFERASE"/>
    <property type="match status" value="1"/>
</dbReference>
<dbReference type="SUPFAM" id="SSF53067">
    <property type="entry name" value="Actin-like ATPase domain"/>
    <property type="match status" value="1"/>
</dbReference>
<dbReference type="Gene3D" id="3.30.420.40">
    <property type="match status" value="2"/>
</dbReference>
<evidence type="ECO:0000256" key="2">
    <source>
        <dbReference type="ARBA" id="ARBA00022679"/>
    </source>
</evidence>
<dbReference type="EC" id="2.3.1.234" evidence="1"/>
<keyword evidence="5" id="KW-0012">Acyltransferase</keyword>
<sequence length="331" mass="34459">MSVCLGLDTSCYTTSAALCTTGSGAGDSLFLQKRRLLTVRPGARGLMQSEGVFQHVSRLPALVEELLAECPAGCRVEAVCASVRPRPAPDSYMPVFRVGEGFGRALAAALRAPFYPATHQEGHLRAARVGTGLAPDAPCLALHLSGGTTEVLRQDAQGITRLGGTRDLHAGQLVDRVGVALGLGFPAGPALERLATDGQAAARYPASLRGLDCHLSGAETRALADIRAGVMAPEDIAAEVFDCLARTVARLVLAGCGQSGLSDALLGGGVASSSLLREQVKARVAARNRRIRLHFARPELSGDNAVGVALMGIDRLISTQKEAREHGGDVD</sequence>
<dbReference type="GO" id="GO:0005829">
    <property type="term" value="C:cytosol"/>
    <property type="evidence" value="ECO:0007669"/>
    <property type="project" value="TreeGrafter"/>
</dbReference>
<dbReference type="PRINTS" id="PR00789">
    <property type="entry name" value="OSIALOPTASE"/>
</dbReference>
<comment type="catalytic activity">
    <reaction evidence="6">
        <text>L-threonylcarbamoyladenylate + adenosine(37) in tRNA = N(6)-L-threonylcarbamoyladenosine(37) in tRNA + AMP + H(+)</text>
        <dbReference type="Rhea" id="RHEA:37059"/>
        <dbReference type="Rhea" id="RHEA-COMP:10162"/>
        <dbReference type="Rhea" id="RHEA-COMP:10163"/>
        <dbReference type="ChEBI" id="CHEBI:15378"/>
        <dbReference type="ChEBI" id="CHEBI:73682"/>
        <dbReference type="ChEBI" id="CHEBI:74411"/>
        <dbReference type="ChEBI" id="CHEBI:74418"/>
        <dbReference type="ChEBI" id="CHEBI:456215"/>
        <dbReference type="EC" id="2.3.1.234"/>
    </reaction>
</comment>
<dbReference type="GO" id="GO:0046872">
    <property type="term" value="F:metal ion binding"/>
    <property type="evidence" value="ECO:0007669"/>
    <property type="project" value="UniProtKB-KW"/>
</dbReference>
<protein>
    <recommendedName>
        <fullName evidence="1">N(6)-L-threonylcarbamoyladenine synthase</fullName>
        <ecNumber evidence="1">2.3.1.234</ecNumber>
    </recommendedName>
</protein>
<keyword evidence="2" id="KW-0808">Transferase</keyword>
<dbReference type="PANTHER" id="PTHR11735:SF11">
    <property type="entry name" value="TRNA THREONYLCARBAMOYLADENOSINE BIOSYNTHESIS PROTEIN TSAB"/>
    <property type="match status" value="1"/>
</dbReference>